<dbReference type="EMBL" id="MCOK01000001">
    <property type="protein sequence ID" value="OOC55966.1"/>
    <property type="molecule type" value="Genomic_DNA"/>
</dbReference>
<accession>A0A7Z0BKH9</accession>
<evidence type="ECO:0000313" key="12">
    <source>
        <dbReference type="Proteomes" id="UP000189004"/>
    </source>
</evidence>
<evidence type="ECO:0000313" key="13">
    <source>
        <dbReference type="Proteomes" id="UP000584931"/>
    </source>
</evidence>
<evidence type="ECO:0000259" key="8">
    <source>
        <dbReference type="PROSITE" id="PS50110"/>
    </source>
</evidence>
<evidence type="ECO:0000313" key="10">
    <source>
        <dbReference type="EMBL" id="NYH52487.1"/>
    </source>
</evidence>
<dbReference type="SMART" id="SM00862">
    <property type="entry name" value="Trans_reg_C"/>
    <property type="match status" value="1"/>
</dbReference>
<proteinExistence type="predicted"/>
<dbReference type="InterPro" id="IPR001867">
    <property type="entry name" value="OmpR/PhoB-type_DNA-bd"/>
</dbReference>
<dbReference type="InterPro" id="IPR036388">
    <property type="entry name" value="WH-like_DNA-bd_sf"/>
</dbReference>
<dbReference type="PANTHER" id="PTHR48111:SF1">
    <property type="entry name" value="TWO-COMPONENT RESPONSE REGULATOR ORR33"/>
    <property type="match status" value="1"/>
</dbReference>
<keyword evidence="12" id="KW-1185">Reference proteome</keyword>
<dbReference type="PROSITE" id="PS50110">
    <property type="entry name" value="RESPONSE_REGULATORY"/>
    <property type="match status" value="1"/>
</dbReference>
<evidence type="ECO:0000256" key="7">
    <source>
        <dbReference type="PROSITE-ProRule" id="PRU01091"/>
    </source>
</evidence>
<sequence length="222" mass="23685">MAAELGEVLSAEPVNVLYCADTRDALALLERSAPDAVLVGPFPGPFSTPDFLRSVRLSDRALPIAVGAPAGDAGYADRARALGATLVVQRPYRREGLVTALRSLLGGHAGHTGPSAVLGPIELGRLRIEGTAPEFLLDGRPVPVPPTEFLLLRYLAERVGAVVPRHELVRAAWGDAAVRGNTLNVHIMRLRKRLEDGGPRARWITTVHGIGYRFTVPGADGE</sequence>
<evidence type="ECO:0000313" key="11">
    <source>
        <dbReference type="EMBL" id="OOC55966.1"/>
    </source>
</evidence>
<dbReference type="AlphaFoldDB" id="A0A1V3C608"/>
<evidence type="ECO:0000259" key="9">
    <source>
        <dbReference type="PROSITE" id="PS51755"/>
    </source>
</evidence>
<keyword evidence="4 7" id="KW-0238">DNA-binding</keyword>
<dbReference type="RefSeq" id="WP_077692401.1">
    <property type="nucleotide sequence ID" value="NZ_JACCHL010000001.1"/>
</dbReference>
<dbReference type="GO" id="GO:0006355">
    <property type="term" value="P:regulation of DNA-templated transcription"/>
    <property type="evidence" value="ECO:0007669"/>
    <property type="project" value="InterPro"/>
</dbReference>
<dbReference type="PROSITE" id="PS51755">
    <property type="entry name" value="OMPR_PHOB"/>
    <property type="match status" value="1"/>
</dbReference>
<dbReference type="GO" id="GO:0000976">
    <property type="term" value="F:transcription cis-regulatory region binding"/>
    <property type="evidence" value="ECO:0007669"/>
    <property type="project" value="TreeGrafter"/>
</dbReference>
<accession>A0A1V3C608</accession>
<comment type="caution">
    <text evidence="11">The sequence shown here is derived from an EMBL/GenBank/DDBJ whole genome shotgun (WGS) entry which is preliminary data.</text>
</comment>
<keyword evidence="1" id="KW-0597">Phosphoprotein</keyword>
<dbReference type="GO" id="GO:0032993">
    <property type="term" value="C:protein-DNA complex"/>
    <property type="evidence" value="ECO:0007669"/>
    <property type="project" value="TreeGrafter"/>
</dbReference>
<keyword evidence="5" id="KW-0804">Transcription</keyword>
<evidence type="ECO:0000256" key="3">
    <source>
        <dbReference type="ARBA" id="ARBA00023015"/>
    </source>
</evidence>
<dbReference type="Gene3D" id="3.40.50.2300">
    <property type="match status" value="1"/>
</dbReference>
<dbReference type="InterPro" id="IPR039420">
    <property type="entry name" value="WalR-like"/>
</dbReference>
<dbReference type="GO" id="GO:0005829">
    <property type="term" value="C:cytosol"/>
    <property type="evidence" value="ECO:0007669"/>
    <property type="project" value="TreeGrafter"/>
</dbReference>
<feature type="domain" description="Response regulatory" evidence="8">
    <location>
        <begin position="1"/>
        <end position="105"/>
    </location>
</feature>
<keyword evidence="2" id="KW-0902">Two-component regulatory system</keyword>
<dbReference type="Pfam" id="PF00486">
    <property type="entry name" value="Trans_reg_C"/>
    <property type="match status" value="1"/>
</dbReference>
<dbReference type="SUPFAM" id="SSF52172">
    <property type="entry name" value="CheY-like"/>
    <property type="match status" value="1"/>
</dbReference>
<protein>
    <submittedName>
        <fullName evidence="10">DNA-binding response OmpR family regulator</fullName>
    </submittedName>
    <submittedName>
        <fullName evidence="11">DNA-binding response regulator</fullName>
    </submittedName>
</protein>
<dbReference type="OrthoDB" id="8927943at2"/>
<dbReference type="InterPro" id="IPR016032">
    <property type="entry name" value="Sig_transdc_resp-reg_C-effctor"/>
</dbReference>
<dbReference type="EMBL" id="JACCHL010000001">
    <property type="protein sequence ID" value="NYH52487.1"/>
    <property type="molecule type" value="Genomic_DNA"/>
</dbReference>
<dbReference type="PANTHER" id="PTHR48111">
    <property type="entry name" value="REGULATOR OF RPOS"/>
    <property type="match status" value="1"/>
</dbReference>
<keyword evidence="3" id="KW-0805">Transcription regulation</keyword>
<dbReference type="Proteomes" id="UP000189004">
    <property type="component" value="Unassembled WGS sequence"/>
</dbReference>
<dbReference type="GO" id="GO:0000156">
    <property type="term" value="F:phosphorelay response regulator activity"/>
    <property type="evidence" value="ECO:0007669"/>
    <property type="project" value="TreeGrafter"/>
</dbReference>
<dbReference type="STRING" id="501010.NOSIN_20765"/>
<evidence type="ECO:0000256" key="4">
    <source>
        <dbReference type="ARBA" id="ARBA00023125"/>
    </source>
</evidence>
<feature type="DNA-binding region" description="OmpR/PhoB-type" evidence="7">
    <location>
        <begin position="118"/>
        <end position="216"/>
    </location>
</feature>
<comment type="caution">
    <text evidence="6">Lacks conserved residue(s) required for the propagation of feature annotation.</text>
</comment>
<gene>
    <name evidence="10" type="ORF">HNR06_002076</name>
    <name evidence="11" type="ORF">NOSIN_20765</name>
</gene>
<organism evidence="11 12">
    <name type="scientific">Nocardiopsis sinuspersici</name>
    <dbReference type="NCBI Taxonomy" id="501010"/>
    <lineage>
        <taxon>Bacteria</taxon>
        <taxon>Bacillati</taxon>
        <taxon>Actinomycetota</taxon>
        <taxon>Actinomycetes</taxon>
        <taxon>Streptosporangiales</taxon>
        <taxon>Nocardiopsidaceae</taxon>
        <taxon>Nocardiopsis</taxon>
    </lineage>
</organism>
<evidence type="ECO:0000256" key="5">
    <source>
        <dbReference type="ARBA" id="ARBA00023163"/>
    </source>
</evidence>
<reference evidence="12" key="1">
    <citation type="submission" date="2016-08" db="EMBL/GenBank/DDBJ databases">
        <authorList>
            <person name="Tokovenko B."/>
            <person name="Kalinowski J."/>
        </authorList>
    </citation>
    <scope>NUCLEOTIDE SEQUENCE [LARGE SCALE GENOMIC DNA]</scope>
    <source>
        <strain evidence="12">UTMC102</strain>
    </source>
</reference>
<evidence type="ECO:0000256" key="6">
    <source>
        <dbReference type="PROSITE-ProRule" id="PRU00169"/>
    </source>
</evidence>
<name>A0A1V3C608_9ACTN</name>
<dbReference type="InterPro" id="IPR001789">
    <property type="entry name" value="Sig_transdc_resp-reg_receiver"/>
</dbReference>
<evidence type="ECO:0000256" key="2">
    <source>
        <dbReference type="ARBA" id="ARBA00023012"/>
    </source>
</evidence>
<dbReference type="Gene3D" id="1.10.10.10">
    <property type="entry name" value="Winged helix-like DNA-binding domain superfamily/Winged helix DNA-binding domain"/>
    <property type="match status" value="1"/>
</dbReference>
<dbReference type="Proteomes" id="UP000584931">
    <property type="component" value="Unassembled WGS sequence"/>
</dbReference>
<dbReference type="CDD" id="cd00383">
    <property type="entry name" value="trans_reg_C"/>
    <property type="match status" value="1"/>
</dbReference>
<dbReference type="SUPFAM" id="SSF46894">
    <property type="entry name" value="C-terminal effector domain of the bipartite response regulators"/>
    <property type="match status" value="1"/>
</dbReference>
<reference evidence="10 13" key="3">
    <citation type="submission" date="2020-07" db="EMBL/GenBank/DDBJ databases">
        <title>Sequencing the genomes of 1000 actinobacteria strains.</title>
        <authorList>
            <person name="Klenk H.-P."/>
        </authorList>
    </citation>
    <scope>NUCLEOTIDE SEQUENCE [LARGE SCALE GENOMIC DNA]</scope>
    <source>
        <strain evidence="10 13">DSM 45278</strain>
    </source>
</reference>
<evidence type="ECO:0000256" key="1">
    <source>
        <dbReference type="ARBA" id="ARBA00022553"/>
    </source>
</evidence>
<dbReference type="InterPro" id="IPR011006">
    <property type="entry name" value="CheY-like_superfamily"/>
</dbReference>
<feature type="domain" description="OmpR/PhoB-type" evidence="9">
    <location>
        <begin position="118"/>
        <end position="216"/>
    </location>
</feature>
<reference evidence="11" key="2">
    <citation type="submission" date="2016-08" db="EMBL/GenBank/DDBJ databases">
        <authorList>
            <person name="Seilhamer J.J."/>
        </authorList>
    </citation>
    <scope>NUCLEOTIDE SEQUENCE [LARGE SCALE GENOMIC DNA]</scope>
    <source>
        <strain evidence="11">UTMC102</strain>
    </source>
</reference>